<dbReference type="AlphaFoldDB" id="A0A5C4MUB5"/>
<evidence type="ECO:0000313" key="2">
    <source>
        <dbReference type="EMBL" id="TNC49533.1"/>
    </source>
</evidence>
<dbReference type="SMART" id="SM00357">
    <property type="entry name" value="CSP"/>
    <property type="match status" value="2"/>
</dbReference>
<dbReference type="PANTHER" id="PTHR46565:SF20">
    <property type="entry name" value="COLD SHOCK DOMAIN-CONTAINING PROTEIN 4"/>
    <property type="match status" value="1"/>
</dbReference>
<dbReference type="EMBL" id="VDFU01000010">
    <property type="protein sequence ID" value="TNC49533.1"/>
    <property type="molecule type" value="Genomic_DNA"/>
</dbReference>
<sequence length="207" mass="21957">MELDTIVEQAGQNRPLRGHVKWFDPGKGFGFVVADEGTPDILLHANVLRSFGQSTVADGSAIEIEVACTDRGMQATVVLSIRPPEVPPGAGLADLSGIDPAALAERPLEPARVKWFDKGKGFGFANVWGSEDDVFLHTEVLRRSGFADFAPGEAVGLRVIDGKRGKLAVEVLAWDAAGRARSTATLSGSQIKSQPAGDRIAINASLR</sequence>
<protein>
    <submittedName>
        <fullName evidence="2">Cold shock domain-containing protein</fullName>
    </submittedName>
</protein>
<dbReference type="Gene3D" id="2.40.50.140">
    <property type="entry name" value="Nucleic acid-binding proteins"/>
    <property type="match status" value="2"/>
</dbReference>
<dbReference type="PRINTS" id="PR00050">
    <property type="entry name" value="COLDSHOCK"/>
</dbReference>
<reference evidence="2 3" key="1">
    <citation type="submission" date="2019-06" db="EMBL/GenBank/DDBJ databases">
        <title>YIM 131921 draft genome.</title>
        <authorList>
            <person name="Jiang L."/>
        </authorList>
    </citation>
    <scope>NUCLEOTIDE SEQUENCE [LARGE SCALE GENOMIC DNA]</scope>
    <source>
        <strain evidence="2 3">YIM 131921</strain>
    </source>
</reference>
<dbReference type="CDD" id="cd04458">
    <property type="entry name" value="CSP_CDS"/>
    <property type="match status" value="2"/>
</dbReference>
<comment type="caution">
    <text evidence="2">The sequence shown here is derived from an EMBL/GenBank/DDBJ whole genome shotgun (WGS) entry which is preliminary data.</text>
</comment>
<dbReference type="GO" id="GO:0003676">
    <property type="term" value="F:nucleic acid binding"/>
    <property type="evidence" value="ECO:0007669"/>
    <property type="project" value="InterPro"/>
</dbReference>
<feature type="domain" description="CSD" evidence="1">
    <location>
        <begin position="15"/>
        <end position="80"/>
    </location>
</feature>
<dbReference type="RefSeq" id="WP_139076702.1">
    <property type="nucleotide sequence ID" value="NZ_VDFU01000010.1"/>
</dbReference>
<evidence type="ECO:0000313" key="3">
    <source>
        <dbReference type="Proteomes" id="UP000305887"/>
    </source>
</evidence>
<organism evidence="2 3">
    <name type="scientific">Rubellimicrobium rubrum</name>
    <dbReference type="NCBI Taxonomy" id="2585369"/>
    <lineage>
        <taxon>Bacteria</taxon>
        <taxon>Pseudomonadati</taxon>
        <taxon>Pseudomonadota</taxon>
        <taxon>Alphaproteobacteria</taxon>
        <taxon>Rhodobacterales</taxon>
        <taxon>Roseobacteraceae</taxon>
        <taxon>Rubellimicrobium</taxon>
    </lineage>
</organism>
<name>A0A5C4MUB5_9RHOB</name>
<dbReference type="GO" id="GO:0005829">
    <property type="term" value="C:cytosol"/>
    <property type="evidence" value="ECO:0007669"/>
    <property type="project" value="UniProtKB-ARBA"/>
</dbReference>
<dbReference type="InterPro" id="IPR012340">
    <property type="entry name" value="NA-bd_OB-fold"/>
</dbReference>
<accession>A0A5C4MUB5</accession>
<dbReference type="InterPro" id="IPR011129">
    <property type="entry name" value="CSD"/>
</dbReference>
<dbReference type="Proteomes" id="UP000305887">
    <property type="component" value="Unassembled WGS sequence"/>
</dbReference>
<evidence type="ECO:0000259" key="1">
    <source>
        <dbReference type="PROSITE" id="PS51857"/>
    </source>
</evidence>
<dbReference type="InterPro" id="IPR002059">
    <property type="entry name" value="CSP_DNA-bd"/>
</dbReference>
<feature type="domain" description="CSD" evidence="1">
    <location>
        <begin position="108"/>
        <end position="173"/>
    </location>
</feature>
<dbReference type="PROSITE" id="PS51857">
    <property type="entry name" value="CSD_2"/>
    <property type="match status" value="2"/>
</dbReference>
<keyword evidence="3" id="KW-1185">Reference proteome</keyword>
<dbReference type="OrthoDB" id="9791685at2"/>
<dbReference type="SUPFAM" id="SSF50249">
    <property type="entry name" value="Nucleic acid-binding proteins"/>
    <property type="match status" value="2"/>
</dbReference>
<dbReference type="Pfam" id="PF00313">
    <property type="entry name" value="CSD"/>
    <property type="match status" value="2"/>
</dbReference>
<dbReference type="PANTHER" id="PTHR46565">
    <property type="entry name" value="COLD SHOCK DOMAIN PROTEIN 2"/>
    <property type="match status" value="1"/>
</dbReference>
<gene>
    <name evidence="2" type="ORF">FHG66_10440</name>
</gene>
<proteinExistence type="predicted"/>